<feature type="transmembrane region" description="Helical" evidence="5">
    <location>
        <begin position="12"/>
        <end position="30"/>
    </location>
</feature>
<evidence type="ECO:0000313" key="7">
    <source>
        <dbReference type="EMBL" id="CAH3117287.1"/>
    </source>
</evidence>
<feature type="transmembrane region" description="Helical" evidence="5">
    <location>
        <begin position="602"/>
        <end position="625"/>
    </location>
</feature>
<feature type="transmembrane region" description="Helical" evidence="5">
    <location>
        <begin position="507"/>
        <end position="535"/>
    </location>
</feature>
<evidence type="ECO:0000256" key="1">
    <source>
        <dbReference type="ARBA" id="ARBA00004141"/>
    </source>
</evidence>
<evidence type="ECO:0000259" key="6">
    <source>
        <dbReference type="PROSITE" id="PS50850"/>
    </source>
</evidence>
<feature type="transmembrane region" description="Helical" evidence="5">
    <location>
        <begin position="381"/>
        <end position="404"/>
    </location>
</feature>
<dbReference type="PANTHER" id="PTHR11662:SF399">
    <property type="entry name" value="FI19708P1-RELATED"/>
    <property type="match status" value="1"/>
</dbReference>
<evidence type="ECO:0000256" key="3">
    <source>
        <dbReference type="ARBA" id="ARBA00022989"/>
    </source>
</evidence>
<dbReference type="PROSITE" id="PS50850">
    <property type="entry name" value="MFS"/>
    <property type="match status" value="2"/>
</dbReference>
<proteinExistence type="predicted"/>
<reference evidence="7 8" key="1">
    <citation type="submission" date="2022-05" db="EMBL/GenBank/DDBJ databases">
        <authorList>
            <consortium name="Genoscope - CEA"/>
            <person name="William W."/>
        </authorList>
    </citation>
    <scope>NUCLEOTIDE SEQUENCE [LARGE SCALE GENOMIC DNA]</scope>
</reference>
<dbReference type="InterPro" id="IPR011701">
    <property type="entry name" value="MFS"/>
</dbReference>
<feature type="transmembrane region" description="Helical" evidence="5">
    <location>
        <begin position="416"/>
        <end position="435"/>
    </location>
</feature>
<feature type="transmembrane region" description="Helical" evidence="5">
    <location>
        <begin position="117"/>
        <end position="141"/>
    </location>
</feature>
<evidence type="ECO:0000256" key="2">
    <source>
        <dbReference type="ARBA" id="ARBA00022692"/>
    </source>
</evidence>
<feature type="transmembrane region" description="Helical" evidence="5">
    <location>
        <begin position="772"/>
        <end position="791"/>
    </location>
</feature>
<dbReference type="Proteomes" id="UP001159405">
    <property type="component" value="Unassembled WGS sequence"/>
</dbReference>
<dbReference type="EMBL" id="CALNXK010000030">
    <property type="protein sequence ID" value="CAH3117287.1"/>
    <property type="molecule type" value="Genomic_DNA"/>
</dbReference>
<name>A0ABN8NPM9_9CNID</name>
<feature type="transmembrane region" description="Helical" evidence="5">
    <location>
        <begin position="828"/>
        <end position="853"/>
    </location>
</feature>
<protein>
    <recommendedName>
        <fullName evidence="6">Major facilitator superfamily (MFS) profile domain-containing protein</fullName>
    </recommendedName>
</protein>
<feature type="transmembrane region" description="Helical" evidence="5">
    <location>
        <begin position="542"/>
        <end position="561"/>
    </location>
</feature>
<feature type="transmembrane region" description="Helical" evidence="5">
    <location>
        <begin position="699"/>
        <end position="724"/>
    </location>
</feature>
<feature type="transmembrane region" description="Helical" evidence="5">
    <location>
        <begin position="567"/>
        <end position="590"/>
    </location>
</feature>
<feature type="transmembrane region" description="Helical" evidence="5">
    <location>
        <begin position="348"/>
        <end position="369"/>
    </location>
</feature>
<feature type="transmembrane region" description="Helical" evidence="5">
    <location>
        <begin position="153"/>
        <end position="174"/>
    </location>
</feature>
<sequence length="911" mass="99022">MPVIAPPKRYVLSGMIFVGFFVMSGLRVNLNVAIGAMVKNHTAVVDGQTICREAEFKWDPELKGIILGAFYYGYMVFQIPGGWLALRLGGARLFGAAVLVASVFTLMTPFATRWSPVALILLRILEGLVLGVLFPCNHAIWSRWAPSAERTTLVTVSITGASTGYLLTMPISGLLTKYGFDGGWASVFYCFGVFGIVWYTAWIVVVYDSPSVHPTISDEEKTLIQATTLDLSKVDTLLIPWKSILTSPPVWGIVAANFALDWAFYILLISMPIFLLDVMKTSITKMGFLAAAPFLVKGVCSPMSGLAADILRKSTVSTTAVRKIFYAAGAIASGFLVLIAGYSLNVTVVVVCMSLAGMTTSLAFPAYTVNMLDIAPRYASIIMGICNTIGTTAGFVSPTVVGFITQHQSAKEWQGVFWITFAILLAGTVLFCLFMSGERQEWDKTEMQKAADDTRYVLSILIFWGFFTMYALRTNINVAIGAMVKNHTVFKDGKEIETWKNERFNEIVIVLPGVVLGSFYYGYVALQIPGGWLAVKLGGTRLFGLAVLIASVLTTLTPLAARISVLLLIAVRVGEGLVLGVLFPCNHAIWSKWAPSMERTTLVTIAVTGCTVGSIVSMPVSGLLTRINLDGGWPAAFYTYGVFGILWYVAWYILAFESPSVHPTISEDEKAYIELSAINMDEVARGTVPWGAILTSPPVWGIIAAAFASDWGLYVLLICVPLFLMDILHYEVAAMGFAAAAPFLFKSLSCPIGGITADLFRRRILSTKTVRRVYYSTGAITAGLFILMAGYIESPSMVIVCMCFAGAAAGIVYAGFQVNMLDIAPRNASIVMGIANATANTSGFLSPMLVGFITHNKTAEEWRTVFWITFLIYVMGTLVFNTLMSGDRQEWDKVEGVSSESSSDNMAVTSR</sequence>
<keyword evidence="3 5" id="KW-1133">Transmembrane helix</keyword>
<feature type="domain" description="Major facilitator superfamily (MFS) profile" evidence="6">
    <location>
        <begin position="457"/>
        <end position="888"/>
    </location>
</feature>
<dbReference type="InterPro" id="IPR050382">
    <property type="entry name" value="MFS_Na/Anion_cotransporter"/>
</dbReference>
<feature type="transmembrane region" description="Helical" evidence="5">
    <location>
        <begin position="736"/>
        <end position="760"/>
    </location>
</feature>
<dbReference type="InterPro" id="IPR036259">
    <property type="entry name" value="MFS_trans_sf"/>
</dbReference>
<feature type="transmembrane region" description="Helical" evidence="5">
    <location>
        <begin position="93"/>
        <end position="111"/>
    </location>
</feature>
<feature type="transmembrane region" description="Helical" evidence="5">
    <location>
        <begin position="288"/>
        <end position="311"/>
    </location>
</feature>
<feature type="transmembrane region" description="Helical" evidence="5">
    <location>
        <begin position="456"/>
        <end position="473"/>
    </location>
</feature>
<keyword evidence="4 5" id="KW-0472">Membrane</keyword>
<comment type="caution">
    <text evidence="7">The sequence shown here is derived from an EMBL/GenBank/DDBJ whole genome shotgun (WGS) entry which is preliminary data.</text>
</comment>
<dbReference type="Gene3D" id="1.20.1250.20">
    <property type="entry name" value="MFS general substrate transporter like domains"/>
    <property type="match status" value="4"/>
</dbReference>
<keyword evidence="8" id="KW-1185">Reference proteome</keyword>
<feature type="transmembrane region" description="Helical" evidence="5">
    <location>
        <begin position="250"/>
        <end position="276"/>
    </location>
</feature>
<dbReference type="SUPFAM" id="SSF103473">
    <property type="entry name" value="MFS general substrate transporter"/>
    <property type="match status" value="2"/>
</dbReference>
<feature type="transmembrane region" description="Helical" evidence="5">
    <location>
        <begin position="865"/>
        <end position="883"/>
    </location>
</feature>
<organism evidence="7 8">
    <name type="scientific">Porites lobata</name>
    <dbReference type="NCBI Taxonomy" id="104759"/>
    <lineage>
        <taxon>Eukaryota</taxon>
        <taxon>Metazoa</taxon>
        <taxon>Cnidaria</taxon>
        <taxon>Anthozoa</taxon>
        <taxon>Hexacorallia</taxon>
        <taxon>Scleractinia</taxon>
        <taxon>Fungiina</taxon>
        <taxon>Poritidae</taxon>
        <taxon>Porites</taxon>
    </lineage>
</organism>
<dbReference type="PANTHER" id="PTHR11662">
    <property type="entry name" value="SOLUTE CARRIER FAMILY 17"/>
    <property type="match status" value="1"/>
</dbReference>
<feature type="transmembrane region" description="Helical" evidence="5">
    <location>
        <begin position="797"/>
        <end position="816"/>
    </location>
</feature>
<evidence type="ECO:0000256" key="4">
    <source>
        <dbReference type="ARBA" id="ARBA00023136"/>
    </source>
</evidence>
<evidence type="ECO:0000313" key="8">
    <source>
        <dbReference type="Proteomes" id="UP001159405"/>
    </source>
</evidence>
<evidence type="ECO:0000256" key="5">
    <source>
        <dbReference type="SAM" id="Phobius"/>
    </source>
</evidence>
<feature type="transmembrane region" description="Helical" evidence="5">
    <location>
        <begin position="65"/>
        <end position="86"/>
    </location>
</feature>
<dbReference type="Pfam" id="PF07690">
    <property type="entry name" value="MFS_1"/>
    <property type="match status" value="3"/>
</dbReference>
<feature type="domain" description="Major facilitator superfamily (MFS) profile" evidence="6">
    <location>
        <begin position="12"/>
        <end position="439"/>
    </location>
</feature>
<feature type="transmembrane region" description="Helical" evidence="5">
    <location>
        <begin position="186"/>
        <end position="207"/>
    </location>
</feature>
<dbReference type="InterPro" id="IPR020846">
    <property type="entry name" value="MFS_dom"/>
</dbReference>
<feature type="transmembrane region" description="Helical" evidence="5">
    <location>
        <begin position="323"/>
        <end position="342"/>
    </location>
</feature>
<comment type="subcellular location">
    <subcellularLocation>
        <location evidence="1">Membrane</location>
        <topology evidence="1">Multi-pass membrane protein</topology>
    </subcellularLocation>
</comment>
<accession>A0ABN8NPM9</accession>
<gene>
    <name evidence="7" type="ORF">PLOB_00025692</name>
</gene>
<keyword evidence="2 5" id="KW-0812">Transmembrane</keyword>
<feature type="transmembrane region" description="Helical" evidence="5">
    <location>
        <begin position="637"/>
        <end position="656"/>
    </location>
</feature>